<dbReference type="AlphaFoldDB" id="A0A0A8YQ45"/>
<proteinExistence type="predicted"/>
<name>A0A0A8YQ45_ARUDO</name>
<reference evidence="1" key="1">
    <citation type="submission" date="2014-09" db="EMBL/GenBank/DDBJ databases">
        <authorList>
            <person name="Magalhaes I.L.F."/>
            <person name="Oliveira U."/>
            <person name="Santos F.R."/>
            <person name="Vidigal T.H.D.A."/>
            <person name="Brescovit A.D."/>
            <person name="Santos A.J."/>
        </authorList>
    </citation>
    <scope>NUCLEOTIDE SEQUENCE</scope>
    <source>
        <tissue evidence="1">Shoot tissue taken approximately 20 cm above the soil surface</tissue>
    </source>
</reference>
<dbReference type="EMBL" id="GBRH01270900">
    <property type="protein sequence ID" value="JAD26995.1"/>
    <property type="molecule type" value="Transcribed_RNA"/>
</dbReference>
<accession>A0A0A8YQ45</accession>
<organism evidence="1">
    <name type="scientific">Arundo donax</name>
    <name type="common">Giant reed</name>
    <name type="synonym">Donax arundinaceus</name>
    <dbReference type="NCBI Taxonomy" id="35708"/>
    <lineage>
        <taxon>Eukaryota</taxon>
        <taxon>Viridiplantae</taxon>
        <taxon>Streptophyta</taxon>
        <taxon>Embryophyta</taxon>
        <taxon>Tracheophyta</taxon>
        <taxon>Spermatophyta</taxon>
        <taxon>Magnoliopsida</taxon>
        <taxon>Liliopsida</taxon>
        <taxon>Poales</taxon>
        <taxon>Poaceae</taxon>
        <taxon>PACMAD clade</taxon>
        <taxon>Arundinoideae</taxon>
        <taxon>Arundineae</taxon>
        <taxon>Arundo</taxon>
    </lineage>
</organism>
<sequence>MRRRSRTNFRFRWLKSCSMNCAVQGSSLS</sequence>
<protein>
    <submittedName>
        <fullName evidence="1">Uncharacterized protein</fullName>
    </submittedName>
</protein>
<reference evidence="1" key="2">
    <citation type="journal article" date="2015" name="Data Brief">
        <title>Shoot transcriptome of the giant reed, Arundo donax.</title>
        <authorList>
            <person name="Barrero R.A."/>
            <person name="Guerrero F.D."/>
            <person name="Moolhuijzen P."/>
            <person name="Goolsby J.A."/>
            <person name="Tidwell J."/>
            <person name="Bellgard S.E."/>
            <person name="Bellgard M.I."/>
        </authorList>
    </citation>
    <scope>NUCLEOTIDE SEQUENCE</scope>
    <source>
        <tissue evidence="1">Shoot tissue taken approximately 20 cm above the soil surface</tissue>
    </source>
</reference>
<evidence type="ECO:0000313" key="1">
    <source>
        <dbReference type="EMBL" id="JAD26995.1"/>
    </source>
</evidence>